<dbReference type="PANTHER" id="PTHR21090">
    <property type="entry name" value="AROM/DEHYDROQUINATE SYNTHASE"/>
    <property type="match status" value="1"/>
</dbReference>
<dbReference type="InterPro" id="IPR013785">
    <property type="entry name" value="Aldolase_TIM"/>
</dbReference>
<feature type="domain" description="FAD/NAD(P)-binding" evidence="24">
    <location>
        <begin position="1423"/>
        <end position="1749"/>
    </location>
</feature>
<evidence type="ECO:0000256" key="6">
    <source>
        <dbReference type="ARBA" id="ARBA00009349"/>
    </source>
</evidence>
<dbReference type="InterPro" id="IPR046346">
    <property type="entry name" value="Aminoacid_DH-like_N_sf"/>
</dbReference>
<dbReference type="PROSITE" id="PS00104">
    <property type="entry name" value="EPSP_SYNTHASE_1"/>
    <property type="match status" value="1"/>
</dbReference>
<dbReference type="Gene3D" id="3.65.10.10">
    <property type="entry name" value="Enolpyruvate transferase domain"/>
    <property type="match status" value="2"/>
</dbReference>
<evidence type="ECO:0000256" key="7">
    <source>
        <dbReference type="ARBA" id="ARBA00009948"/>
    </source>
</evidence>
<evidence type="ECO:0000313" key="28">
    <source>
        <dbReference type="Proteomes" id="UP000297245"/>
    </source>
</evidence>
<keyword evidence="10" id="KW-0479">Metal-binding</keyword>
<dbReference type="CDD" id="cd01065">
    <property type="entry name" value="NAD_bind_Shikimate_DH"/>
    <property type="match status" value="1"/>
</dbReference>
<evidence type="ECO:0000259" key="25">
    <source>
        <dbReference type="Pfam" id="PF08501"/>
    </source>
</evidence>
<dbReference type="GO" id="GO:0003855">
    <property type="term" value="F:3-dehydroquinate dehydratase activity"/>
    <property type="evidence" value="ECO:0007669"/>
    <property type="project" value="InterPro"/>
</dbReference>
<dbReference type="GO" id="GO:0003866">
    <property type="term" value="F:3-phosphoshikimate 1-carboxyvinyltransferase activity"/>
    <property type="evidence" value="ECO:0007669"/>
    <property type="project" value="UniProtKB-UniRule"/>
</dbReference>
<keyword evidence="12" id="KW-0418">Kinase</keyword>
<dbReference type="Pfam" id="PF00275">
    <property type="entry name" value="EPSP_synthase"/>
    <property type="match status" value="1"/>
</dbReference>
<dbReference type="CDD" id="cd00502">
    <property type="entry name" value="DHQase_I"/>
    <property type="match status" value="1"/>
</dbReference>
<dbReference type="GO" id="GO:0009423">
    <property type="term" value="P:chorismate biosynthetic process"/>
    <property type="evidence" value="ECO:0007669"/>
    <property type="project" value="UniProtKB-UniRule"/>
</dbReference>
<dbReference type="HAMAP" id="MF_00210">
    <property type="entry name" value="EPSP_synth"/>
    <property type="match status" value="1"/>
</dbReference>
<dbReference type="Pfam" id="PF01488">
    <property type="entry name" value="Shikimate_DH"/>
    <property type="match status" value="1"/>
</dbReference>
<dbReference type="SUPFAM" id="SSF52540">
    <property type="entry name" value="P-loop containing nucleoside triphosphate hydrolases"/>
    <property type="match status" value="1"/>
</dbReference>
<evidence type="ECO:0000256" key="14">
    <source>
        <dbReference type="ARBA" id="ARBA00022840"/>
    </source>
</evidence>
<dbReference type="EC" id="2.5.1.19" evidence="20"/>
<dbReference type="Gene3D" id="3.40.50.10860">
    <property type="entry name" value="Leucine Dehydrogenase, chain A, domain 1"/>
    <property type="match status" value="1"/>
</dbReference>
<evidence type="ECO:0000256" key="9">
    <source>
        <dbReference type="ARBA" id="ARBA00022679"/>
    </source>
</evidence>
<dbReference type="InterPro" id="IPR036188">
    <property type="entry name" value="FAD/NAD-bd_sf"/>
</dbReference>
<dbReference type="Gene3D" id="3.20.20.70">
    <property type="entry name" value="Aldolase class I"/>
    <property type="match status" value="1"/>
</dbReference>
<comment type="similarity">
    <text evidence="5">In the 2nd section; belongs to the type-I 3-dehydroquinase family.</text>
</comment>
<comment type="catalytic activity">
    <reaction evidence="19">
        <text>shikimate + ATP = 3-phosphoshikimate + ADP + H(+)</text>
        <dbReference type="Rhea" id="RHEA:13121"/>
        <dbReference type="ChEBI" id="CHEBI:15378"/>
        <dbReference type="ChEBI" id="CHEBI:30616"/>
        <dbReference type="ChEBI" id="CHEBI:36208"/>
        <dbReference type="ChEBI" id="CHEBI:145989"/>
        <dbReference type="ChEBI" id="CHEBI:456216"/>
        <dbReference type="EC" id="2.7.1.71"/>
    </reaction>
</comment>
<dbReference type="NCBIfam" id="TIGR01093">
    <property type="entry name" value="aroD"/>
    <property type="match status" value="1"/>
</dbReference>
<dbReference type="Gene3D" id="3.40.50.720">
    <property type="entry name" value="NAD(P)-binding Rossmann-like Domain"/>
    <property type="match status" value="1"/>
</dbReference>
<evidence type="ECO:0000256" key="15">
    <source>
        <dbReference type="ARBA" id="ARBA00022857"/>
    </source>
</evidence>
<dbReference type="SUPFAM" id="SSF56796">
    <property type="entry name" value="Dehydroquinate synthase-like"/>
    <property type="match status" value="1"/>
</dbReference>
<keyword evidence="15" id="KW-0521">NADP</keyword>
<evidence type="ECO:0000256" key="8">
    <source>
        <dbReference type="ARBA" id="ARBA00022605"/>
    </source>
</evidence>
<comment type="subcellular location">
    <subcellularLocation>
        <location evidence="2">Cytoplasm</location>
    </subcellularLocation>
</comment>
<dbReference type="FunFam" id="3.65.10.10:FF:000008">
    <property type="entry name" value="Pentafunctional AROM polypeptide"/>
    <property type="match status" value="1"/>
</dbReference>
<dbReference type="NCBIfam" id="TIGR01356">
    <property type="entry name" value="aroA"/>
    <property type="match status" value="1"/>
</dbReference>
<keyword evidence="14" id="KW-0067">ATP-binding</keyword>
<evidence type="ECO:0000256" key="21">
    <source>
        <dbReference type="SAM" id="MobiDB-lite"/>
    </source>
</evidence>
<evidence type="ECO:0000256" key="12">
    <source>
        <dbReference type="ARBA" id="ARBA00022777"/>
    </source>
</evidence>
<keyword evidence="9 20" id="KW-0808">Transferase</keyword>
<dbReference type="InterPro" id="IPR023193">
    <property type="entry name" value="EPSP_synthase_CS"/>
</dbReference>
<dbReference type="GO" id="GO:0005739">
    <property type="term" value="C:mitochondrion"/>
    <property type="evidence" value="ECO:0007669"/>
    <property type="project" value="UniProtKB-ARBA"/>
</dbReference>
<dbReference type="FunFam" id="3.65.10.10:FF:000007">
    <property type="entry name" value="Pentafunctional AROM polypeptide"/>
    <property type="match status" value="1"/>
</dbReference>
<organism evidence="27 28">
    <name type="scientific">Dendrothele bispora (strain CBS 962.96)</name>
    <dbReference type="NCBI Taxonomy" id="1314807"/>
    <lineage>
        <taxon>Eukaryota</taxon>
        <taxon>Fungi</taxon>
        <taxon>Dikarya</taxon>
        <taxon>Basidiomycota</taxon>
        <taxon>Agaricomycotina</taxon>
        <taxon>Agaricomycetes</taxon>
        <taxon>Agaricomycetidae</taxon>
        <taxon>Agaricales</taxon>
        <taxon>Agaricales incertae sedis</taxon>
        <taxon>Dendrothele</taxon>
    </lineage>
</organism>
<dbReference type="Pfam" id="PF01487">
    <property type="entry name" value="DHquinase_I"/>
    <property type="match status" value="1"/>
</dbReference>
<accession>A0A4S8LEN1</accession>
<dbReference type="CDD" id="cd01556">
    <property type="entry name" value="EPSP_synthase"/>
    <property type="match status" value="1"/>
</dbReference>
<dbReference type="GO" id="GO:0009073">
    <property type="term" value="P:aromatic amino acid family biosynthetic process"/>
    <property type="evidence" value="ECO:0007669"/>
    <property type="project" value="UniProtKB-UniRule"/>
</dbReference>
<protein>
    <recommendedName>
        <fullName evidence="20">3-phosphoshikimate 1-carboxyvinyltransferase</fullName>
        <ecNumber evidence="20">2.5.1.19</ecNumber>
    </recommendedName>
</protein>
<dbReference type="InterPro" id="IPR006151">
    <property type="entry name" value="Shikm_DH/Glu-tRNA_Rdtase"/>
</dbReference>
<feature type="region of interest" description="Disordered" evidence="21">
    <location>
        <begin position="1355"/>
        <end position="1374"/>
    </location>
</feature>
<evidence type="ECO:0000256" key="10">
    <source>
        <dbReference type="ARBA" id="ARBA00022723"/>
    </source>
</evidence>
<evidence type="ECO:0000313" key="27">
    <source>
        <dbReference type="EMBL" id="THU86898.1"/>
    </source>
</evidence>
<dbReference type="InterPro" id="IPR031322">
    <property type="entry name" value="Shikimate/glucono_kinase"/>
</dbReference>
<dbReference type="Gene3D" id="3.50.50.100">
    <property type="match status" value="1"/>
</dbReference>
<dbReference type="InterPro" id="IPR013792">
    <property type="entry name" value="RNA3'P_cycl/enolpyr_Trfase_a/b"/>
</dbReference>
<evidence type="ECO:0000256" key="17">
    <source>
        <dbReference type="ARBA" id="ARBA00023141"/>
    </source>
</evidence>
<dbReference type="InterPro" id="IPR054585">
    <property type="entry name" value="NDH2-like_C"/>
</dbReference>
<keyword evidence="16" id="KW-0560">Oxidoreductase</keyword>
<keyword evidence="17 20" id="KW-0057">Aromatic amino acid biosynthesis</keyword>
<dbReference type="GO" id="GO:0004765">
    <property type="term" value="F:shikimate kinase activity"/>
    <property type="evidence" value="ECO:0007669"/>
    <property type="project" value="UniProtKB-EC"/>
</dbReference>
<feature type="domain" description="Quinate/shikimate 5-dehydrogenase/glutamyl-tRNA reductase" evidence="23">
    <location>
        <begin position="1130"/>
        <end position="1185"/>
    </location>
</feature>
<evidence type="ECO:0000259" key="26">
    <source>
        <dbReference type="Pfam" id="PF22366"/>
    </source>
</evidence>
<dbReference type="Pfam" id="PF07992">
    <property type="entry name" value="Pyr_redox_2"/>
    <property type="match status" value="1"/>
</dbReference>
<evidence type="ECO:0000259" key="22">
    <source>
        <dbReference type="Pfam" id="PF00275"/>
    </source>
</evidence>
<dbReference type="GO" id="GO:0004764">
    <property type="term" value="F:shikimate 3-dehydrogenase (NADP+) activity"/>
    <property type="evidence" value="ECO:0007669"/>
    <property type="project" value="InterPro"/>
</dbReference>
<keyword evidence="8 20" id="KW-0028">Amino-acid biosynthesis</keyword>
<dbReference type="GO" id="GO:0005524">
    <property type="term" value="F:ATP binding"/>
    <property type="evidence" value="ECO:0007669"/>
    <property type="project" value="UniProtKB-KW"/>
</dbReference>
<dbReference type="UniPathway" id="UPA00053">
    <property type="reaction ID" value="UER00088"/>
</dbReference>
<reference evidence="27 28" key="1">
    <citation type="journal article" date="2019" name="Nat. Ecol. Evol.">
        <title>Megaphylogeny resolves global patterns of mushroom evolution.</title>
        <authorList>
            <person name="Varga T."/>
            <person name="Krizsan K."/>
            <person name="Foldi C."/>
            <person name="Dima B."/>
            <person name="Sanchez-Garcia M."/>
            <person name="Sanchez-Ramirez S."/>
            <person name="Szollosi G.J."/>
            <person name="Szarkandi J.G."/>
            <person name="Papp V."/>
            <person name="Albert L."/>
            <person name="Andreopoulos W."/>
            <person name="Angelini C."/>
            <person name="Antonin V."/>
            <person name="Barry K.W."/>
            <person name="Bougher N.L."/>
            <person name="Buchanan P."/>
            <person name="Buyck B."/>
            <person name="Bense V."/>
            <person name="Catcheside P."/>
            <person name="Chovatia M."/>
            <person name="Cooper J."/>
            <person name="Damon W."/>
            <person name="Desjardin D."/>
            <person name="Finy P."/>
            <person name="Geml J."/>
            <person name="Haridas S."/>
            <person name="Hughes K."/>
            <person name="Justo A."/>
            <person name="Karasinski D."/>
            <person name="Kautmanova I."/>
            <person name="Kiss B."/>
            <person name="Kocsube S."/>
            <person name="Kotiranta H."/>
            <person name="LaButti K.M."/>
            <person name="Lechner B.E."/>
            <person name="Liimatainen K."/>
            <person name="Lipzen A."/>
            <person name="Lukacs Z."/>
            <person name="Mihaltcheva S."/>
            <person name="Morgado L.N."/>
            <person name="Niskanen T."/>
            <person name="Noordeloos M.E."/>
            <person name="Ohm R.A."/>
            <person name="Ortiz-Santana B."/>
            <person name="Ovrebo C."/>
            <person name="Racz N."/>
            <person name="Riley R."/>
            <person name="Savchenko A."/>
            <person name="Shiryaev A."/>
            <person name="Soop K."/>
            <person name="Spirin V."/>
            <person name="Szebenyi C."/>
            <person name="Tomsovsky M."/>
            <person name="Tulloss R.E."/>
            <person name="Uehling J."/>
            <person name="Grigoriev I.V."/>
            <person name="Vagvolgyi C."/>
            <person name="Papp T."/>
            <person name="Martin F.M."/>
            <person name="Miettinen O."/>
            <person name="Hibbett D.S."/>
            <person name="Nagy L.G."/>
        </authorList>
    </citation>
    <scope>NUCLEOTIDE SEQUENCE [LARGE SCALE GENOMIC DNA]</scope>
    <source>
        <strain evidence="27 28">CBS 962.96</strain>
    </source>
</reference>
<dbReference type="GO" id="GO:0046872">
    <property type="term" value="F:metal ion binding"/>
    <property type="evidence" value="ECO:0007669"/>
    <property type="project" value="UniProtKB-KW"/>
</dbReference>
<dbReference type="InterPro" id="IPR036291">
    <property type="entry name" value="NAD(P)-bd_dom_sf"/>
</dbReference>
<dbReference type="FunFam" id="3.20.20.70:FF:000135">
    <property type="entry name" value="Pentafunctional AROM polypeptide"/>
    <property type="match status" value="1"/>
</dbReference>
<comment type="pathway">
    <text evidence="3 20">Metabolic intermediate biosynthesis; chorismate biosynthesis; chorismate from D-erythrose 4-phosphate and phosphoenolpyruvate: step 6/7.</text>
</comment>
<dbReference type="PROSITE" id="PS00885">
    <property type="entry name" value="EPSP_SYNTHASE_2"/>
    <property type="match status" value="1"/>
</dbReference>
<dbReference type="InterPro" id="IPR001986">
    <property type="entry name" value="Enolpyruvate_Tfrase_dom"/>
</dbReference>
<dbReference type="OrthoDB" id="197068at2759"/>
<evidence type="ECO:0000259" key="24">
    <source>
        <dbReference type="Pfam" id="PF07992"/>
    </source>
</evidence>
<dbReference type="InterPro" id="IPR023753">
    <property type="entry name" value="FAD/NAD-binding_dom"/>
</dbReference>
<dbReference type="SUPFAM" id="SSF55205">
    <property type="entry name" value="EPT/RTPC-like"/>
    <property type="match status" value="1"/>
</dbReference>
<evidence type="ECO:0000256" key="18">
    <source>
        <dbReference type="ARBA" id="ARBA00044633"/>
    </source>
</evidence>
<evidence type="ECO:0000256" key="11">
    <source>
        <dbReference type="ARBA" id="ARBA00022741"/>
    </source>
</evidence>
<dbReference type="EMBL" id="ML179473">
    <property type="protein sequence ID" value="THU86898.1"/>
    <property type="molecule type" value="Genomic_DNA"/>
</dbReference>
<dbReference type="InterPro" id="IPR013708">
    <property type="entry name" value="Shikimate_DH-bd_N"/>
</dbReference>
<evidence type="ECO:0000256" key="13">
    <source>
        <dbReference type="ARBA" id="ARBA00022833"/>
    </source>
</evidence>
<evidence type="ECO:0000256" key="4">
    <source>
        <dbReference type="ARBA" id="ARBA00004842"/>
    </source>
</evidence>
<dbReference type="SUPFAM" id="SSF51735">
    <property type="entry name" value="NAD(P)-binding Rossmann-fold domains"/>
    <property type="match status" value="1"/>
</dbReference>
<keyword evidence="13" id="KW-0862">Zinc</keyword>
<dbReference type="Proteomes" id="UP000297245">
    <property type="component" value="Unassembled WGS sequence"/>
</dbReference>
<comment type="similarity">
    <text evidence="6">In the N-terminal section; belongs to the shikimate kinase family.</text>
</comment>
<dbReference type="InterPro" id="IPR006264">
    <property type="entry name" value="EPSP_synthase"/>
</dbReference>
<evidence type="ECO:0000256" key="3">
    <source>
        <dbReference type="ARBA" id="ARBA00004811"/>
    </source>
</evidence>
<dbReference type="Pfam" id="PF22366">
    <property type="entry name" value="NDH2_C"/>
    <property type="match status" value="1"/>
</dbReference>
<gene>
    <name evidence="27" type="ORF">K435DRAFT_867789</name>
</gene>
<dbReference type="PROSITE" id="PS01128">
    <property type="entry name" value="SHIKIMATE_KINASE"/>
    <property type="match status" value="1"/>
</dbReference>
<dbReference type="InterPro" id="IPR001381">
    <property type="entry name" value="DHquinase_I"/>
</dbReference>
<dbReference type="InterPro" id="IPR010110">
    <property type="entry name" value="Shikimate_DH_AroM-type"/>
</dbReference>
<dbReference type="Pfam" id="PF08501">
    <property type="entry name" value="Shikimate_dh_N"/>
    <property type="match status" value="1"/>
</dbReference>
<feature type="domain" description="Shikimate dehydrogenase substrate binding N-terminal" evidence="25">
    <location>
        <begin position="1011"/>
        <end position="1092"/>
    </location>
</feature>
<comment type="cofactor">
    <cofactor evidence="1">
        <name>Zn(2+)</name>
        <dbReference type="ChEBI" id="CHEBI:29105"/>
    </cofactor>
</comment>
<evidence type="ECO:0000259" key="23">
    <source>
        <dbReference type="Pfam" id="PF01488"/>
    </source>
</evidence>
<keyword evidence="28" id="KW-1185">Reference proteome</keyword>
<evidence type="ECO:0000256" key="2">
    <source>
        <dbReference type="ARBA" id="ARBA00004496"/>
    </source>
</evidence>
<dbReference type="CDD" id="cd00464">
    <property type="entry name" value="SK"/>
    <property type="match status" value="1"/>
</dbReference>
<dbReference type="SUPFAM" id="SSF53223">
    <property type="entry name" value="Aminoacid dehydrogenase-like, N-terminal domain"/>
    <property type="match status" value="1"/>
</dbReference>
<dbReference type="Gene3D" id="1.20.1090.10">
    <property type="entry name" value="Dehydroquinate synthase-like - alpha domain"/>
    <property type="match status" value="1"/>
</dbReference>
<comment type="catalytic activity">
    <reaction evidence="18">
        <text>3-phosphoshikimate + phosphoenolpyruvate = 5-O-(1-carboxyvinyl)-3-phosphoshikimate + phosphate</text>
        <dbReference type="Rhea" id="RHEA:21256"/>
        <dbReference type="ChEBI" id="CHEBI:43474"/>
        <dbReference type="ChEBI" id="CHEBI:57701"/>
        <dbReference type="ChEBI" id="CHEBI:58702"/>
        <dbReference type="ChEBI" id="CHEBI:145989"/>
        <dbReference type="EC" id="2.5.1.19"/>
    </reaction>
    <physiologicalReaction direction="left-to-right" evidence="18">
        <dbReference type="Rhea" id="RHEA:21257"/>
    </physiologicalReaction>
</comment>
<dbReference type="HAMAP" id="MF_00109">
    <property type="entry name" value="Shikimate_kinase"/>
    <property type="match status" value="1"/>
</dbReference>
<dbReference type="PRINTS" id="PR01100">
    <property type="entry name" value="SHIKIMTKNASE"/>
</dbReference>
<dbReference type="SUPFAM" id="SSF51905">
    <property type="entry name" value="FAD/NAD(P)-binding domain"/>
    <property type="match status" value="2"/>
</dbReference>
<comment type="pathway">
    <text evidence="4">Metabolic intermediate biosynthesis; chorismate biosynthesis; chorismate from D-erythrose 4-phosphate and phosphoenolpyruvate: step 5/7.</text>
</comment>
<evidence type="ECO:0000256" key="16">
    <source>
        <dbReference type="ARBA" id="ARBA00023002"/>
    </source>
</evidence>
<evidence type="ECO:0000256" key="1">
    <source>
        <dbReference type="ARBA" id="ARBA00001947"/>
    </source>
</evidence>
<dbReference type="Gene3D" id="3.40.50.300">
    <property type="entry name" value="P-loop containing nucleotide triphosphate hydrolases"/>
    <property type="match status" value="1"/>
</dbReference>
<proteinExistence type="inferred from homology"/>
<evidence type="ECO:0000256" key="20">
    <source>
        <dbReference type="RuleBase" id="RU004164"/>
    </source>
</evidence>
<dbReference type="SUPFAM" id="SSF51569">
    <property type="entry name" value="Aldolase"/>
    <property type="match status" value="1"/>
</dbReference>
<dbReference type="InterPro" id="IPR000623">
    <property type="entry name" value="Shikimate_kinase/TSH1"/>
</dbReference>
<comment type="similarity">
    <text evidence="7 20">Belongs to the EPSP synthase family.</text>
</comment>
<dbReference type="Pfam" id="PF01202">
    <property type="entry name" value="SKI"/>
    <property type="match status" value="1"/>
</dbReference>
<feature type="domain" description="External alternative NADH-ubiquinone oxidoreductase-like C-terminal" evidence="26">
    <location>
        <begin position="1810"/>
        <end position="1874"/>
    </location>
</feature>
<keyword evidence="11" id="KW-0547">Nucleotide-binding</keyword>
<dbReference type="InterPro" id="IPR023000">
    <property type="entry name" value="Shikimate_kinase_CS"/>
</dbReference>
<dbReference type="FunFam" id="3.40.50.300:FF:001256">
    <property type="entry name" value="Pentafunctional AROM polypeptide"/>
    <property type="match status" value="1"/>
</dbReference>
<name>A0A4S8LEN1_DENBC</name>
<dbReference type="PANTHER" id="PTHR21090:SF5">
    <property type="entry name" value="PENTAFUNCTIONAL AROM POLYPEPTIDE"/>
    <property type="match status" value="1"/>
</dbReference>
<dbReference type="NCBIfam" id="TIGR01809">
    <property type="entry name" value="Shik-DH-AROM"/>
    <property type="match status" value="1"/>
</dbReference>
<dbReference type="InterPro" id="IPR036968">
    <property type="entry name" value="Enolpyruvate_Tfrase_sf"/>
</dbReference>
<sequence>MDILNQVGVGRLTRCLKAYNLPVSMADPRLANLPSAKLLTVDRLLDIMKVDKKNSGNEKKIVLLSRIGDTYEQRATVVADATIAKILSDAATVISGVPIHSPVKMVTPGSKSISNRALVLAALGRGTCRLKNLLHSDDTQVMMAALLELKGAQFEWEDAGETLIVHGGEGSLSVPPKDKEIYLGNAGTAARFLTTVCALVQKSPKDEAETTIITGNARMKQRPIGPLVTALTANGSKIAYMETEGCLPLSIHPNGLQGGLVQLAASISSQYVSSVLLCAPYAAKPVTLELIGGQVISQPYIDMTIAMMKSFGIEVTRRVDKETGKLLDIYDIPKGCYVNPPEYSIESDASSATYPLAIAAITGTTCTIQSIGSSSLQGDARFAKDVLEPMGCIVTQTATETTVQGPPIGQLKALPHVDMEVMTDAFLTATVLGAVASGTTKITGIANQRVKECNRIRAMIDELAKFGVATNELDDGLEVFGTPISHLKQGVTVHCYDDHRVAMAFSVLAAVVPKTVMDEKRCVEKTWPNWWDDLNNKIGLDTQGVELAGPTDSVSTTGPSSAKEAASIVLIGMRGSGKTFIGELAASALEWNCIDADVYFEIKFKTDVRQFVHDNGWSAFREAETNLLKELLTEKPYGHVISLGGGVVETPAARDLLKEYSRKRGPVVHIVRNIDEVVEYLGIEGSRPAYGESITAVFERREPWFRECCSHRFINHVEAFADGKFVIDPTVTKRGIREEVSRFFGHITGLTPNLAPNLAWGRHSYFLSLTYPDITPALPRIEELSVGVDALEVRVDLLRDPKAGKQDSPIPSPAYVADQIAALRRVTSLPIVYTVRTRSQGGAFPDDAQNEACSLLDLALRMGTEYIDVEISLPHTWITDMNSRKGCSQIIASWHDWSGDMKWNGSDVQAKYDIADQLGDIIKIVGKANSIQDNFDLQQFVTRMNSRPNAKPFLAINMGTEGQLSRVLNTTFTPVSHPLLPSRAAPGQLTFSQIQQALHLIGQIPSKRFFLFGTPISHSLSPTLHNTAFQALGLPHTYELLETKEIDDRIRATIAAPDFGGASVTIPHKLDIIAALDRLSPAAKAMGAVNTIVPVQSGDGSGRILLGDNTDWLGIRGSISARIAPGLIHSALVIGAGGTARAAIYALSNLHARTIYLYNRTRGRAVELIKAFPNIKIHLIDQLGEWPRDASGDALPPNVIVSTVPASETTMTNDDQKLHFPAELYAYRDGPAIVIDMAYKPVETPLLKLAKDTAQNWETAQGVEVLLQQGYAQFELWNQRRCPQGAISRVVWAEYRRRVASERFGFNFSYILSPTRPLLQLFCPFVMRLARGQGSRAVVRKHPVLRLLSSTVVRAKEQQTSSNSDVSSPPPPLHNGSRWRSFLQILGRTTLVSVLGSAGVFYYITQKERHPGQQLPHDPEKKTIVILGSGWGATSLLKTLDTTDYNVVVISPKNYFLFTPLLPSVAVGTLSPKSILQPTRYLTRHKKRAVTVIEAEAKEVDPINKTVTFEDDSEIKGAVSHTTIPYDYCVYAVGAEVQTFGIPGVQEKACFMKELTDAESLLGTGIETAAFPGQNPSEIDRLLHIVVVGGGPTGVEVSEIHDFLEDDLKSWYPELAGRVRISLVEALPSVLPMFSKQLIDYTESTFKESKIDVLTKTMVKEVKDGSVILQMPDKSITEVPCGMVVWAGGNKGRKITQDLMANFPEVQNNKRGLTVDDHLRMAGADGIFAIGDCTSTSYAPTAQVASQQGAYLARVFAQLAKKGNLEKRLISLSQTISTASGEEKAQIANDIESAKSQISKVKIRPFHYSHQGSLAYIGSDKAIADLPFANGNIASGGVATYLFWRSAYLSTLFSLRNRVLVANDWIITKIFGRDLSRD</sequence>
<evidence type="ECO:0000256" key="19">
    <source>
        <dbReference type="ARBA" id="ARBA00048567"/>
    </source>
</evidence>
<evidence type="ECO:0000256" key="5">
    <source>
        <dbReference type="ARBA" id="ARBA00006477"/>
    </source>
</evidence>
<dbReference type="GO" id="GO:0008652">
    <property type="term" value="P:amino acid biosynthetic process"/>
    <property type="evidence" value="ECO:0007669"/>
    <property type="project" value="UniProtKB-KW"/>
</dbReference>
<feature type="domain" description="Enolpyruvate transferase" evidence="22">
    <location>
        <begin position="107"/>
        <end position="534"/>
    </location>
</feature>
<dbReference type="InterPro" id="IPR027417">
    <property type="entry name" value="P-loop_NTPase"/>
</dbReference>